<protein>
    <submittedName>
        <fullName evidence="2">Uncharacterized protein</fullName>
    </submittedName>
</protein>
<dbReference type="Proteomes" id="UP001066276">
    <property type="component" value="Chromosome 7"/>
</dbReference>
<keyword evidence="3" id="KW-1185">Reference proteome</keyword>
<comment type="caution">
    <text evidence="2">The sequence shown here is derived from an EMBL/GenBank/DDBJ whole genome shotgun (WGS) entry which is preliminary data.</text>
</comment>
<feature type="compositionally biased region" description="Basic and acidic residues" evidence="1">
    <location>
        <begin position="87"/>
        <end position="101"/>
    </location>
</feature>
<name>A0AAV7PQA2_PLEWA</name>
<dbReference type="AlphaFoldDB" id="A0AAV7PQA2"/>
<evidence type="ECO:0000313" key="2">
    <source>
        <dbReference type="EMBL" id="KAJ1127640.1"/>
    </source>
</evidence>
<organism evidence="2 3">
    <name type="scientific">Pleurodeles waltl</name>
    <name type="common">Iberian ribbed newt</name>
    <dbReference type="NCBI Taxonomy" id="8319"/>
    <lineage>
        <taxon>Eukaryota</taxon>
        <taxon>Metazoa</taxon>
        <taxon>Chordata</taxon>
        <taxon>Craniata</taxon>
        <taxon>Vertebrata</taxon>
        <taxon>Euteleostomi</taxon>
        <taxon>Amphibia</taxon>
        <taxon>Batrachia</taxon>
        <taxon>Caudata</taxon>
        <taxon>Salamandroidea</taxon>
        <taxon>Salamandridae</taxon>
        <taxon>Pleurodelinae</taxon>
        <taxon>Pleurodeles</taxon>
    </lineage>
</organism>
<feature type="compositionally biased region" description="Polar residues" evidence="1">
    <location>
        <begin position="30"/>
        <end position="43"/>
    </location>
</feature>
<gene>
    <name evidence="2" type="ORF">NDU88_006036</name>
</gene>
<evidence type="ECO:0000313" key="3">
    <source>
        <dbReference type="Proteomes" id="UP001066276"/>
    </source>
</evidence>
<proteinExistence type="predicted"/>
<feature type="region of interest" description="Disordered" evidence="1">
    <location>
        <begin position="87"/>
        <end position="111"/>
    </location>
</feature>
<sequence>MVCPRSHKKDATIRDLLMKMLGKKADQQEEVTQPVHSNVTGDATRTPDKAEPVTHTFLEVFFGTLCTDITTLKQDLTKDIKGLTKDMNELRDRLDSLERTNETQGEELDTH</sequence>
<accession>A0AAV7PQA2</accession>
<reference evidence="2" key="1">
    <citation type="journal article" date="2022" name="bioRxiv">
        <title>Sequencing and chromosome-scale assembly of the giantPleurodeles waltlgenome.</title>
        <authorList>
            <person name="Brown T."/>
            <person name="Elewa A."/>
            <person name="Iarovenko S."/>
            <person name="Subramanian E."/>
            <person name="Araus A.J."/>
            <person name="Petzold A."/>
            <person name="Susuki M."/>
            <person name="Suzuki K.-i.T."/>
            <person name="Hayashi T."/>
            <person name="Toyoda A."/>
            <person name="Oliveira C."/>
            <person name="Osipova E."/>
            <person name="Leigh N.D."/>
            <person name="Simon A."/>
            <person name="Yun M.H."/>
        </authorList>
    </citation>
    <scope>NUCLEOTIDE SEQUENCE</scope>
    <source>
        <strain evidence="2">20211129_DDA</strain>
        <tissue evidence="2">Liver</tissue>
    </source>
</reference>
<evidence type="ECO:0000256" key="1">
    <source>
        <dbReference type="SAM" id="MobiDB-lite"/>
    </source>
</evidence>
<dbReference type="EMBL" id="JANPWB010000011">
    <property type="protein sequence ID" value="KAJ1127640.1"/>
    <property type="molecule type" value="Genomic_DNA"/>
</dbReference>
<feature type="region of interest" description="Disordered" evidence="1">
    <location>
        <begin position="24"/>
        <end position="50"/>
    </location>
</feature>